<keyword evidence="3" id="KW-1185">Reference proteome</keyword>
<accession>M5U686</accession>
<sequence>MLTDMAPAEGWPSEHWQAAWLPFLDNGGGDHLCYVVSDGHGFTPGQVIWFDHEGDESHEVVHESMLDFRRDLYDRMLNDRLELTG</sequence>
<evidence type="ECO:0000313" key="3">
    <source>
        <dbReference type="Proteomes" id="UP000011885"/>
    </source>
</evidence>
<dbReference type="InterPro" id="IPR018958">
    <property type="entry name" value="Knr4/Smi1-like_dom"/>
</dbReference>
<dbReference type="Pfam" id="PF09346">
    <property type="entry name" value="SMI1_KNR4"/>
    <property type="match status" value="1"/>
</dbReference>
<name>M5U686_9BACT</name>
<evidence type="ECO:0000259" key="1">
    <source>
        <dbReference type="Pfam" id="PF09346"/>
    </source>
</evidence>
<dbReference type="SUPFAM" id="SSF160631">
    <property type="entry name" value="SMI1/KNR4-like"/>
    <property type="match status" value="1"/>
</dbReference>
<comment type="caution">
    <text evidence="2">The sequence shown here is derived from an EMBL/GenBank/DDBJ whole genome shotgun (WGS) entry which is preliminary data.</text>
</comment>
<protein>
    <recommendedName>
        <fullName evidence="1">Knr4/Smi1-like domain-containing protein</fullName>
    </recommendedName>
</protein>
<organism evidence="2 3">
    <name type="scientific">Rhodopirellula sallentina SM41</name>
    <dbReference type="NCBI Taxonomy" id="1263870"/>
    <lineage>
        <taxon>Bacteria</taxon>
        <taxon>Pseudomonadati</taxon>
        <taxon>Planctomycetota</taxon>
        <taxon>Planctomycetia</taxon>
        <taxon>Pirellulales</taxon>
        <taxon>Pirellulaceae</taxon>
        <taxon>Rhodopirellula</taxon>
    </lineage>
</organism>
<dbReference type="PATRIC" id="fig|1263870.3.peg.1929"/>
<dbReference type="AlphaFoldDB" id="M5U686"/>
<dbReference type="Proteomes" id="UP000011885">
    <property type="component" value="Unassembled WGS sequence"/>
</dbReference>
<feature type="domain" description="Knr4/Smi1-like" evidence="1">
    <location>
        <begin position="13"/>
        <end position="68"/>
    </location>
</feature>
<reference evidence="2 3" key="1">
    <citation type="journal article" date="2013" name="Mar. Genomics">
        <title>Expression of sulfatases in Rhodopirellula baltica and the diversity of sulfatases in the genus Rhodopirellula.</title>
        <authorList>
            <person name="Wegner C.E."/>
            <person name="Richter-Heitmann T."/>
            <person name="Klindworth A."/>
            <person name="Klockow C."/>
            <person name="Richter M."/>
            <person name="Achstetter T."/>
            <person name="Glockner F.O."/>
            <person name="Harder J."/>
        </authorList>
    </citation>
    <scope>NUCLEOTIDE SEQUENCE [LARGE SCALE GENOMIC DNA]</scope>
    <source>
        <strain evidence="2 3">SM41</strain>
    </source>
</reference>
<proteinExistence type="predicted"/>
<gene>
    <name evidence="2" type="ORF">RSSM_01804</name>
</gene>
<dbReference type="InterPro" id="IPR037883">
    <property type="entry name" value="Knr4/Smi1-like_sf"/>
</dbReference>
<dbReference type="EMBL" id="ANOH01000124">
    <property type="protein sequence ID" value="EMI56764.1"/>
    <property type="molecule type" value="Genomic_DNA"/>
</dbReference>
<evidence type="ECO:0000313" key="2">
    <source>
        <dbReference type="EMBL" id="EMI56764.1"/>
    </source>
</evidence>